<proteinExistence type="predicted"/>
<evidence type="ECO:0000313" key="2">
    <source>
        <dbReference type="Proteomes" id="UP000278962"/>
    </source>
</evidence>
<dbReference type="RefSeq" id="WP_121246745.1">
    <property type="nucleotide sequence ID" value="NZ_RBIL01000001.1"/>
</dbReference>
<accession>A0A660L7F0</accession>
<reference evidence="1 2" key="1">
    <citation type="submission" date="2018-10" db="EMBL/GenBank/DDBJ databases">
        <title>Genomic Encyclopedia of Archaeal and Bacterial Type Strains, Phase II (KMG-II): from individual species to whole genera.</title>
        <authorList>
            <person name="Goeker M."/>
        </authorList>
    </citation>
    <scope>NUCLEOTIDE SEQUENCE [LARGE SCALE GENOMIC DNA]</scope>
    <source>
        <strain evidence="1 2">DSM 14954</strain>
    </source>
</reference>
<gene>
    <name evidence="1" type="ORF">C8N24_0106</name>
</gene>
<dbReference type="EMBL" id="RBIL01000001">
    <property type="protein sequence ID" value="RKQ90306.1"/>
    <property type="molecule type" value="Genomic_DNA"/>
</dbReference>
<evidence type="ECO:0000313" key="1">
    <source>
        <dbReference type="EMBL" id="RKQ90306.1"/>
    </source>
</evidence>
<dbReference type="Proteomes" id="UP000278962">
    <property type="component" value="Unassembled WGS sequence"/>
</dbReference>
<keyword evidence="2" id="KW-1185">Reference proteome</keyword>
<dbReference type="AlphaFoldDB" id="A0A660L7F0"/>
<organism evidence="1 2">
    <name type="scientific">Solirubrobacter pauli</name>
    <dbReference type="NCBI Taxonomy" id="166793"/>
    <lineage>
        <taxon>Bacteria</taxon>
        <taxon>Bacillati</taxon>
        <taxon>Actinomycetota</taxon>
        <taxon>Thermoleophilia</taxon>
        <taxon>Solirubrobacterales</taxon>
        <taxon>Solirubrobacteraceae</taxon>
        <taxon>Solirubrobacter</taxon>
    </lineage>
</organism>
<name>A0A660L7F0_9ACTN</name>
<comment type="caution">
    <text evidence="1">The sequence shown here is derived from an EMBL/GenBank/DDBJ whole genome shotgun (WGS) entry which is preliminary data.</text>
</comment>
<protein>
    <submittedName>
        <fullName evidence="1">Uncharacterized protein</fullName>
    </submittedName>
</protein>
<sequence>MERGRKLEFVGRLQVIETTGAWNVYAGERIVTGAGESFRDDLGVKIREMFEDGAVDALREGRSPSERFELANVRVTIEVLD</sequence>